<organism evidence="1 2">
    <name type="scientific">Melia azedarach</name>
    <name type="common">Chinaberry tree</name>
    <dbReference type="NCBI Taxonomy" id="155640"/>
    <lineage>
        <taxon>Eukaryota</taxon>
        <taxon>Viridiplantae</taxon>
        <taxon>Streptophyta</taxon>
        <taxon>Embryophyta</taxon>
        <taxon>Tracheophyta</taxon>
        <taxon>Spermatophyta</taxon>
        <taxon>Magnoliopsida</taxon>
        <taxon>eudicotyledons</taxon>
        <taxon>Gunneridae</taxon>
        <taxon>Pentapetalae</taxon>
        <taxon>rosids</taxon>
        <taxon>malvids</taxon>
        <taxon>Sapindales</taxon>
        <taxon>Meliaceae</taxon>
        <taxon>Melia</taxon>
    </lineage>
</organism>
<name>A0ACC1Y9I9_MELAZ</name>
<reference evidence="1 2" key="1">
    <citation type="journal article" date="2023" name="Science">
        <title>Complex scaffold remodeling in plant triterpene biosynthesis.</title>
        <authorList>
            <person name="De La Pena R."/>
            <person name="Hodgson H."/>
            <person name="Liu J.C."/>
            <person name="Stephenson M.J."/>
            <person name="Martin A.C."/>
            <person name="Owen C."/>
            <person name="Harkess A."/>
            <person name="Leebens-Mack J."/>
            <person name="Jimenez L.E."/>
            <person name="Osbourn A."/>
            <person name="Sattely E.S."/>
        </authorList>
    </citation>
    <scope>NUCLEOTIDE SEQUENCE [LARGE SCALE GENOMIC DNA]</scope>
    <source>
        <strain evidence="2">cv. JPN11</strain>
        <tissue evidence="1">Leaf</tissue>
    </source>
</reference>
<gene>
    <name evidence="1" type="ORF">OWV82_007859</name>
</gene>
<keyword evidence="2" id="KW-1185">Reference proteome</keyword>
<dbReference type="EMBL" id="CM051397">
    <property type="protein sequence ID" value="KAJ4719952.1"/>
    <property type="molecule type" value="Genomic_DNA"/>
</dbReference>
<accession>A0ACC1Y9I9</accession>
<evidence type="ECO:0000313" key="1">
    <source>
        <dbReference type="EMBL" id="KAJ4719952.1"/>
    </source>
</evidence>
<dbReference type="Proteomes" id="UP001164539">
    <property type="component" value="Chromosome 4"/>
</dbReference>
<sequence length="296" mass="33424">MVFSSIFRKSASSLSSLASRLTRVNRNYRSAVFTASNYLHQKPNLSTFLPNHYFSSATEVRKPSSDESLLRVIDSEVNCAEETDDHNRMEETPTGFPFKIEDNPGQQTIILTREYQGELVKVDVHMPDLVTGETPEAVDDDDDMEKPNQSSIPLVVTVTKNSGTSLEFGCVAYADEIAIDSLAVRKPNNSEDQIAYEGPDFHDLDENLKKAFHKYLEIRGIKPSATNFLFEYMLNKDSREYLRGSTKIHPTKGAIECEVNMQNQNSELRAATKGMQVKPCKELRKKDLNMPISKLM</sequence>
<evidence type="ECO:0000313" key="2">
    <source>
        <dbReference type="Proteomes" id="UP001164539"/>
    </source>
</evidence>
<proteinExistence type="predicted"/>
<comment type="caution">
    <text evidence="1">The sequence shown here is derived from an EMBL/GenBank/DDBJ whole genome shotgun (WGS) entry which is preliminary data.</text>
</comment>
<protein>
    <submittedName>
        <fullName evidence="1">Mitochondrial glycoprotein</fullName>
    </submittedName>
</protein>